<proteinExistence type="predicted"/>
<reference evidence="2" key="2">
    <citation type="journal article" date="2023" name="BMC Genomics">
        <title>Pest status, molecular evolution, and epigenetic factors derived from the genome assembly of Frankliniella fusca, a thysanopteran phytovirus vector.</title>
        <authorList>
            <person name="Catto M.A."/>
            <person name="Labadie P.E."/>
            <person name="Jacobson A.L."/>
            <person name="Kennedy G.G."/>
            <person name="Srinivasan R."/>
            <person name="Hunt B.G."/>
        </authorList>
    </citation>
    <scope>NUCLEOTIDE SEQUENCE</scope>
    <source>
        <strain evidence="2">PL_HMW_Pooled</strain>
    </source>
</reference>
<sequence length="85" mass="9659">MRGYRGRTPFKSAWRRSTSSVASHSHPAWRREREDKPSLSKRIPGECLGFVRRFSCGLFSFGSPTNPSANSQHYCNASSSKYVIF</sequence>
<comment type="caution">
    <text evidence="2">The sequence shown here is derived from an EMBL/GenBank/DDBJ whole genome shotgun (WGS) entry which is preliminary data.</text>
</comment>
<feature type="region of interest" description="Disordered" evidence="1">
    <location>
        <begin position="1"/>
        <end position="41"/>
    </location>
</feature>
<gene>
    <name evidence="2" type="ORF">KUF71_007841</name>
</gene>
<dbReference type="AlphaFoldDB" id="A0AAE1HCE1"/>
<keyword evidence="3" id="KW-1185">Reference proteome</keyword>
<organism evidence="2 3">
    <name type="scientific">Frankliniella fusca</name>
    <dbReference type="NCBI Taxonomy" id="407009"/>
    <lineage>
        <taxon>Eukaryota</taxon>
        <taxon>Metazoa</taxon>
        <taxon>Ecdysozoa</taxon>
        <taxon>Arthropoda</taxon>
        <taxon>Hexapoda</taxon>
        <taxon>Insecta</taxon>
        <taxon>Pterygota</taxon>
        <taxon>Neoptera</taxon>
        <taxon>Paraneoptera</taxon>
        <taxon>Thysanoptera</taxon>
        <taxon>Terebrantia</taxon>
        <taxon>Thripoidea</taxon>
        <taxon>Thripidae</taxon>
        <taxon>Frankliniella</taxon>
    </lineage>
</organism>
<evidence type="ECO:0000256" key="1">
    <source>
        <dbReference type="SAM" id="MobiDB-lite"/>
    </source>
</evidence>
<name>A0AAE1HCE1_9NEOP</name>
<evidence type="ECO:0000313" key="2">
    <source>
        <dbReference type="EMBL" id="KAK3918594.1"/>
    </source>
</evidence>
<dbReference type="EMBL" id="JAHWGI010000960">
    <property type="protein sequence ID" value="KAK3918594.1"/>
    <property type="molecule type" value="Genomic_DNA"/>
</dbReference>
<protein>
    <submittedName>
        <fullName evidence="2">Squalestatin S1 biosynthesis transcriptional activator L3</fullName>
    </submittedName>
</protein>
<feature type="compositionally biased region" description="Basic and acidic residues" evidence="1">
    <location>
        <begin position="29"/>
        <end position="38"/>
    </location>
</feature>
<dbReference type="Proteomes" id="UP001219518">
    <property type="component" value="Unassembled WGS sequence"/>
</dbReference>
<reference evidence="2" key="1">
    <citation type="submission" date="2021-07" db="EMBL/GenBank/DDBJ databases">
        <authorList>
            <person name="Catto M.A."/>
            <person name="Jacobson A."/>
            <person name="Kennedy G."/>
            <person name="Labadie P."/>
            <person name="Hunt B.G."/>
            <person name="Srinivasan R."/>
        </authorList>
    </citation>
    <scope>NUCLEOTIDE SEQUENCE</scope>
    <source>
        <strain evidence="2">PL_HMW_Pooled</strain>
        <tissue evidence="2">Head</tissue>
    </source>
</reference>
<accession>A0AAE1HCE1</accession>
<evidence type="ECO:0000313" key="3">
    <source>
        <dbReference type="Proteomes" id="UP001219518"/>
    </source>
</evidence>